<sequence length="430" mass="49049">MVAGDNADVLALRVRTLEKYKQNYELLCSQLGELNTQVGLQLQRHEMDVAALHKIIRTLEKDKTELHAKVAESEAKVASHDMVLKHDKEYTERIREQLATAADLLKTSERNHADREREMAAKVQHMQHLINVEMNEKSVLKRALALAEEQLQLHCSTPPPPPPPMPAPPTFEVEYHSLTKEHKKLKRRLEDQQNAIHGLQVQLQAGIEERSRFERELSTAKQYHAAQIAPMQEELVHLRAVAGESKAHAVALEGQLDQIDLQKQKWQAAQDKHLRDVEATNATLMAQVEDQSKSMHALERKVREVKGRWKADRDKLKAQREALKQECAAALQKLHDEVHERHAQCTLAQQKNALLTQEIHTMQQVFAQIQCMEDHVRDSLVGRARQRVLSDRHILEAAIRDHVQNHQPAPPPSPTPASPTASVSTRLYKR</sequence>
<name>W4HAK6_APHAT</name>
<feature type="compositionally biased region" description="Pro residues" evidence="2">
    <location>
        <begin position="408"/>
        <end position="417"/>
    </location>
</feature>
<dbReference type="EMBL" id="KI913114">
    <property type="protein sequence ID" value="ETV89045.1"/>
    <property type="molecule type" value="Genomic_DNA"/>
</dbReference>
<protein>
    <submittedName>
        <fullName evidence="3">Uncharacterized protein</fullName>
    </submittedName>
</protein>
<feature type="coiled-coil region" evidence="1">
    <location>
        <begin position="281"/>
        <end position="333"/>
    </location>
</feature>
<organism evidence="3">
    <name type="scientific">Aphanomyces astaci</name>
    <name type="common">Crayfish plague agent</name>
    <dbReference type="NCBI Taxonomy" id="112090"/>
    <lineage>
        <taxon>Eukaryota</taxon>
        <taxon>Sar</taxon>
        <taxon>Stramenopiles</taxon>
        <taxon>Oomycota</taxon>
        <taxon>Saprolegniomycetes</taxon>
        <taxon>Saprolegniales</taxon>
        <taxon>Verrucalvaceae</taxon>
        <taxon>Aphanomyces</taxon>
    </lineage>
</organism>
<dbReference type="OrthoDB" id="76910at2759"/>
<dbReference type="VEuPathDB" id="FungiDB:H257_00443"/>
<accession>W4HAK6</accession>
<gene>
    <name evidence="3" type="ORF">H257_00443</name>
</gene>
<feature type="coiled-coil region" evidence="1">
    <location>
        <begin position="175"/>
        <end position="202"/>
    </location>
</feature>
<proteinExistence type="predicted"/>
<feature type="coiled-coil region" evidence="1">
    <location>
        <begin position="17"/>
        <end position="76"/>
    </location>
</feature>
<reference evidence="3" key="1">
    <citation type="submission" date="2013-12" db="EMBL/GenBank/DDBJ databases">
        <title>The Genome Sequence of Aphanomyces astaci APO3.</title>
        <authorList>
            <consortium name="The Broad Institute Genomics Platform"/>
            <person name="Russ C."/>
            <person name="Tyler B."/>
            <person name="van West P."/>
            <person name="Dieguez-Uribeondo J."/>
            <person name="Young S.K."/>
            <person name="Zeng Q."/>
            <person name="Gargeya S."/>
            <person name="Fitzgerald M."/>
            <person name="Abouelleil A."/>
            <person name="Alvarado L."/>
            <person name="Chapman S.B."/>
            <person name="Gainer-Dewar J."/>
            <person name="Goldberg J."/>
            <person name="Griggs A."/>
            <person name="Gujja S."/>
            <person name="Hansen M."/>
            <person name="Howarth C."/>
            <person name="Imamovic A."/>
            <person name="Ireland A."/>
            <person name="Larimer J."/>
            <person name="McCowan C."/>
            <person name="Murphy C."/>
            <person name="Pearson M."/>
            <person name="Poon T.W."/>
            <person name="Priest M."/>
            <person name="Roberts A."/>
            <person name="Saif S."/>
            <person name="Shea T."/>
            <person name="Sykes S."/>
            <person name="Wortman J."/>
            <person name="Nusbaum C."/>
            <person name="Birren B."/>
        </authorList>
    </citation>
    <scope>NUCLEOTIDE SEQUENCE [LARGE SCALE GENOMIC DNA]</scope>
    <source>
        <strain evidence="3">APO3</strain>
    </source>
</reference>
<evidence type="ECO:0000256" key="1">
    <source>
        <dbReference type="SAM" id="Coils"/>
    </source>
</evidence>
<dbReference type="RefSeq" id="XP_009821445.1">
    <property type="nucleotide sequence ID" value="XM_009823143.1"/>
</dbReference>
<evidence type="ECO:0000256" key="2">
    <source>
        <dbReference type="SAM" id="MobiDB-lite"/>
    </source>
</evidence>
<feature type="compositionally biased region" description="Low complexity" evidence="2">
    <location>
        <begin position="418"/>
        <end position="430"/>
    </location>
</feature>
<keyword evidence="1" id="KW-0175">Coiled coil</keyword>
<dbReference type="GeneID" id="20802439"/>
<evidence type="ECO:0000313" key="3">
    <source>
        <dbReference type="EMBL" id="ETV89045.1"/>
    </source>
</evidence>
<dbReference type="Gene3D" id="1.10.287.1490">
    <property type="match status" value="1"/>
</dbReference>
<feature type="region of interest" description="Disordered" evidence="2">
    <location>
        <begin position="404"/>
        <end position="430"/>
    </location>
</feature>
<dbReference type="AlphaFoldDB" id="W4HAK6"/>
<dbReference type="STRING" id="112090.W4HAK6"/>